<dbReference type="InterPro" id="IPR029041">
    <property type="entry name" value="FAD-linked_oxidoreductase-like"/>
</dbReference>
<dbReference type="AlphaFoldDB" id="A0A918YUJ5"/>
<evidence type="ECO:0000313" key="4">
    <source>
        <dbReference type="Proteomes" id="UP000655443"/>
    </source>
</evidence>
<gene>
    <name evidence="3" type="ORF">GCM10010339_85300</name>
</gene>
<dbReference type="EMBL" id="BMVG01000050">
    <property type="protein sequence ID" value="GHE14474.1"/>
    <property type="molecule type" value="Genomic_DNA"/>
</dbReference>
<reference evidence="3" key="2">
    <citation type="submission" date="2020-09" db="EMBL/GenBank/DDBJ databases">
        <authorList>
            <person name="Sun Q."/>
            <person name="Ohkuma M."/>
        </authorList>
    </citation>
    <scope>NUCLEOTIDE SEQUENCE</scope>
    <source>
        <strain evidence="3">JCM 4714</strain>
    </source>
</reference>
<name>A0A918YUJ5_9ACTN</name>
<protein>
    <submittedName>
        <fullName evidence="3">Uncharacterized protein</fullName>
    </submittedName>
</protein>
<evidence type="ECO:0000256" key="2">
    <source>
        <dbReference type="SAM" id="MobiDB-lite"/>
    </source>
</evidence>
<keyword evidence="4" id="KW-1185">Reference proteome</keyword>
<dbReference type="GO" id="GO:0016491">
    <property type="term" value="F:oxidoreductase activity"/>
    <property type="evidence" value="ECO:0007669"/>
    <property type="project" value="UniProtKB-KW"/>
</dbReference>
<organism evidence="3 4">
    <name type="scientific">Streptomyces alanosinicus</name>
    <dbReference type="NCBI Taxonomy" id="68171"/>
    <lineage>
        <taxon>Bacteria</taxon>
        <taxon>Bacillati</taxon>
        <taxon>Actinomycetota</taxon>
        <taxon>Actinomycetes</taxon>
        <taxon>Kitasatosporales</taxon>
        <taxon>Streptomycetaceae</taxon>
        <taxon>Streptomyces</taxon>
    </lineage>
</organism>
<dbReference type="SUPFAM" id="SSF51730">
    <property type="entry name" value="FAD-linked oxidoreductase"/>
    <property type="match status" value="1"/>
</dbReference>
<evidence type="ECO:0000313" key="3">
    <source>
        <dbReference type="EMBL" id="GHE14474.1"/>
    </source>
</evidence>
<reference evidence="3" key="1">
    <citation type="journal article" date="2014" name="Int. J. Syst. Evol. Microbiol.">
        <title>Complete genome sequence of Corynebacterium casei LMG S-19264T (=DSM 44701T), isolated from a smear-ripened cheese.</title>
        <authorList>
            <consortium name="US DOE Joint Genome Institute (JGI-PGF)"/>
            <person name="Walter F."/>
            <person name="Albersmeier A."/>
            <person name="Kalinowski J."/>
            <person name="Ruckert C."/>
        </authorList>
    </citation>
    <scope>NUCLEOTIDE SEQUENCE</scope>
    <source>
        <strain evidence="3">JCM 4714</strain>
    </source>
</reference>
<comment type="caution">
    <text evidence="3">The sequence shown here is derived from an EMBL/GenBank/DDBJ whole genome shotgun (WGS) entry which is preliminary data.</text>
</comment>
<proteinExistence type="predicted"/>
<sequence length="81" mass="8806">MNFGVGVAAFPERHPRSPDRESGIRRFAELSNAVFPARLAEDAPGLHYITLNRSTAALDIHENLGLHRVRSVPPVAVPLPG</sequence>
<keyword evidence="1" id="KW-0560">Oxidoreductase</keyword>
<dbReference type="Proteomes" id="UP000655443">
    <property type="component" value="Unassembled WGS sequence"/>
</dbReference>
<feature type="region of interest" description="Disordered" evidence="2">
    <location>
        <begin position="1"/>
        <end position="21"/>
    </location>
</feature>
<feature type="compositionally biased region" description="Basic and acidic residues" evidence="2">
    <location>
        <begin position="11"/>
        <end position="21"/>
    </location>
</feature>
<evidence type="ECO:0000256" key="1">
    <source>
        <dbReference type="ARBA" id="ARBA00023002"/>
    </source>
</evidence>
<accession>A0A918YUJ5</accession>